<gene>
    <name evidence="1" type="ORF">USDA257_p00810</name>
</gene>
<reference evidence="1" key="1">
    <citation type="journal article" date="2012" name="J. Bacteriol.">
        <title>Complete genome sequence of the broad-host-range strain Sinorhizobium fredii USDA257.</title>
        <authorList>
            <person name="Schuldes J."/>
            <person name="Rodriguez Orbegoso M."/>
            <person name="Schmeisser C."/>
            <person name="Krishnan H.B."/>
            <person name="Daniel R."/>
            <person name="Streit W.R."/>
        </authorList>
    </citation>
    <scope>NUCLEOTIDE SEQUENCE [LARGE SCALE GENOMIC DNA]</scope>
    <source>
        <strain evidence="1">USDA 257</strain>
        <plasmid evidence="1">pUSDA257</plasmid>
    </source>
</reference>
<geneLocation type="plasmid" evidence="2">
    <name>pUSDA257 fragment 1</name>
</geneLocation>
<dbReference type="HOGENOM" id="CLU_3047268_0_0_5"/>
<sequence>MHQTSRYVSLPGYAYKTDPACERTQPPSQFDERCDCPKLGFKGFTPPATCGGGI</sequence>
<accession>I3XFZ3</accession>
<evidence type="ECO:0000313" key="1">
    <source>
        <dbReference type="EMBL" id="AFL54799.1"/>
    </source>
</evidence>
<dbReference type="AlphaFoldDB" id="I3XFZ3"/>
<proteinExistence type="predicted"/>
<name>I3XFZ3_SINF2</name>
<organism evidence="1">
    <name type="scientific">Sinorhizobium fredii (strain USDA 257)</name>
    <dbReference type="NCBI Taxonomy" id="1185652"/>
    <lineage>
        <taxon>Bacteria</taxon>
        <taxon>Pseudomonadati</taxon>
        <taxon>Pseudomonadota</taxon>
        <taxon>Alphaproteobacteria</taxon>
        <taxon>Hyphomicrobiales</taxon>
        <taxon>Rhizobiaceae</taxon>
        <taxon>Sinorhizobium/Ensifer group</taxon>
        <taxon>Sinorhizobium</taxon>
    </lineage>
</organism>
<dbReference type="EMBL" id="CP003564">
    <property type="protein sequence ID" value="AFL54799.1"/>
    <property type="molecule type" value="Genomic_DNA"/>
</dbReference>
<evidence type="ECO:0000313" key="2">
    <source>
        <dbReference type="Proteomes" id="UP000006180"/>
    </source>
</evidence>
<keyword evidence="1" id="KW-0614">Plasmid</keyword>
<protein>
    <submittedName>
        <fullName evidence="1">Uncharacterized protein</fullName>
    </submittedName>
</protein>